<evidence type="ECO:0008006" key="4">
    <source>
        <dbReference type="Google" id="ProtNLM"/>
    </source>
</evidence>
<reference evidence="3" key="2">
    <citation type="submission" date="2010-04" db="EMBL/GenBank/DDBJ databases">
        <authorList>
            <person name="Buell R."/>
            <person name="Hamilton J."/>
            <person name="Hostetler J."/>
        </authorList>
    </citation>
    <scope>NUCLEOTIDE SEQUENCE [LARGE SCALE GENOMIC DNA]</scope>
    <source>
        <strain evidence="3">DAOM:BR144</strain>
    </source>
</reference>
<protein>
    <recommendedName>
        <fullName evidence="4">TFIIS N-terminal domain-containing protein</fullName>
    </recommendedName>
</protein>
<dbReference type="AlphaFoldDB" id="K3WY87"/>
<dbReference type="EMBL" id="GL376624">
    <property type="status" value="NOT_ANNOTATED_CDS"/>
    <property type="molecule type" value="Genomic_DNA"/>
</dbReference>
<feature type="compositionally biased region" description="Basic residues" evidence="1">
    <location>
        <begin position="530"/>
        <end position="539"/>
    </location>
</feature>
<keyword evidence="3" id="KW-1185">Reference proteome</keyword>
<feature type="region of interest" description="Disordered" evidence="1">
    <location>
        <begin position="527"/>
        <end position="611"/>
    </location>
</feature>
<dbReference type="Proteomes" id="UP000019132">
    <property type="component" value="Unassembled WGS sequence"/>
</dbReference>
<evidence type="ECO:0000256" key="1">
    <source>
        <dbReference type="SAM" id="MobiDB-lite"/>
    </source>
</evidence>
<feature type="compositionally biased region" description="Basic residues" evidence="1">
    <location>
        <begin position="735"/>
        <end position="745"/>
    </location>
</feature>
<evidence type="ECO:0000313" key="3">
    <source>
        <dbReference type="Proteomes" id="UP000019132"/>
    </source>
</evidence>
<evidence type="ECO:0000313" key="2">
    <source>
        <dbReference type="EnsemblProtists" id="PYU1_T009936"/>
    </source>
</evidence>
<dbReference type="EnsemblProtists" id="PYU1_T009936">
    <property type="protein sequence ID" value="PYU1_T009936"/>
    <property type="gene ID" value="PYU1_G009918"/>
</dbReference>
<reference evidence="2" key="3">
    <citation type="submission" date="2015-02" db="UniProtKB">
        <authorList>
            <consortium name="EnsemblProtists"/>
        </authorList>
    </citation>
    <scope>IDENTIFICATION</scope>
    <source>
        <strain evidence="2">DAOM BR144</strain>
    </source>
</reference>
<feature type="region of interest" description="Disordered" evidence="1">
    <location>
        <begin position="670"/>
        <end position="694"/>
    </location>
</feature>
<reference evidence="3" key="1">
    <citation type="journal article" date="2010" name="Genome Biol.">
        <title>Genome sequence of the necrotrophic plant pathogen Pythium ultimum reveals original pathogenicity mechanisms and effector repertoire.</title>
        <authorList>
            <person name="Levesque C.A."/>
            <person name="Brouwer H."/>
            <person name="Cano L."/>
            <person name="Hamilton J.P."/>
            <person name="Holt C."/>
            <person name="Huitema E."/>
            <person name="Raffaele S."/>
            <person name="Robideau G.P."/>
            <person name="Thines M."/>
            <person name="Win J."/>
            <person name="Zerillo M.M."/>
            <person name="Beakes G.W."/>
            <person name="Boore J.L."/>
            <person name="Busam D."/>
            <person name="Dumas B."/>
            <person name="Ferriera S."/>
            <person name="Fuerstenberg S.I."/>
            <person name="Gachon C.M."/>
            <person name="Gaulin E."/>
            <person name="Govers F."/>
            <person name="Grenville-Briggs L."/>
            <person name="Horner N."/>
            <person name="Hostetler J."/>
            <person name="Jiang R.H."/>
            <person name="Johnson J."/>
            <person name="Krajaejun T."/>
            <person name="Lin H."/>
            <person name="Meijer H.J."/>
            <person name="Moore B."/>
            <person name="Morris P."/>
            <person name="Phuntmart V."/>
            <person name="Puiu D."/>
            <person name="Shetty J."/>
            <person name="Stajich J.E."/>
            <person name="Tripathy S."/>
            <person name="Wawra S."/>
            <person name="van West P."/>
            <person name="Whitty B.R."/>
            <person name="Coutinho P.M."/>
            <person name="Henrissat B."/>
            <person name="Martin F."/>
            <person name="Thomas P.D."/>
            <person name="Tyler B.M."/>
            <person name="De Vries R.P."/>
            <person name="Kamoun S."/>
            <person name="Yandell M."/>
            <person name="Tisserat N."/>
            <person name="Buell C.R."/>
        </authorList>
    </citation>
    <scope>NUCLEOTIDE SEQUENCE</scope>
    <source>
        <strain evidence="3">DAOM:BR144</strain>
    </source>
</reference>
<dbReference type="HOGENOM" id="CLU_401430_0_0_1"/>
<organism evidence="2 3">
    <name type="scientific">Globisporangium ultimum (strain ATCC 200006 / CBS 805.95 / DAOM BR144)</name>
    <name type="common">Pythium ultimum</name>
    <dbReference type="NCBI Taxonomy" id="431595"/>
    <lineage>
        <taxon>Eukaryota</taxon>
        <taxon>Sar</taxon>
        <taxon>Stramenopiles</taxon>
        <taxon>Oomycota</taxon>
        <taxon>Peronosporomycetes</taxon>
        <taxon>Pythiales</taxon>
        <taxon>Pythiaceae</taxon>
        <taxon>Globisporangium</taxon>
    </lineage>
</organism>
<sequence>MAHIKTKDPFGFVGSHVVRKNRLLSAGGFSGFGGVSSSAAESGEDEHGWITRYDARLDSYTLFIPGKGPSAYTRGDIMKLIADPNFHVQNDDDDEFPAPVEDTRSRYVGVPMVKNVGDGCAIKGAVRCYLPFADLYKVVYEDESMEEVSEDAIINSMILMLTTQAHTTLAENIQPQGVSKKRKRVDVPAVNLPPTPPSSLSVPLPPATVRSVSAPATPSLSPPSMMPVSFSPLLRMGGSPVVTHSNILELSGSSVSMNENAAAALGTPRAAAVVPPAVSVQSAQVNQAAPPPPSVDPTPAALFIKNEPRPEDVVMLIDDEPSVEMIPLDADDVIMQPVESSVPSASSPLNPSRFYLIPPEATRYEPIEPLEKRSVAYGYLRQELLNMLDRKEASAKKIAIQYDILRNPDIKHQNAIRRFMETSGLVVLNHLIKVYSAGKDLGLEPYGETVLLLFKIVAMLPTPTQDQVISSGIGKTIGYLSRSQPPPPFTNLPKSINHLAKWIRAVWSAKVKRDPDHKQKMAAIADARAKSGRPSKHLGARTPPGSSVQRQMPPIEIPKPIEVDTTPIPRRANRPVLPNPTSSAASRPPLAPPADLSLPLSNAGSRKMGNLKPDWMRQKENLSRTRFSIGGDSAAEFNHYKRRNGVATPAASGIALGSASHTNILSLSASSENPASYHGENEQAEGAGGERGTYGRRQRITFGSRWSVVEFHRDSPPDAVRPTLRFHSQQPQRYGRPRSILRQHSKYRDDLGPI</sequence>
<feature type="region of interest" description="Disordered" evidence="1">
    <location>
        <begin position="713"/>
        <end position="754"/>
    </location>
</feature>
<name>K3WY87_GLOUD</name>
<dbReference type="OMA" id="YDETLDC"/>
<accession>K3WY87</accession>
<dbReference type="InParanoid" id="K3WY87"/>
<feature type="compositionally biased region" description="Low complexity" evidence="1">
    <location>
        <begin position="582"/>
        <end position="603"/>
    </location>
</feature>
<dbReference type="eggNOG" id="ENOG502RXC6">
    <property type="taxonomic scope" value="Eukaryota"/>
</dbReference>
<proteinExistence type="predicted"/>
<dbReference type="VEuPathDB" id="FungiDB:PYU1_G009918"/>